<protein>
    <submittedName>
        <fullName evidence="1">Uncharacterized protein</fullName>
    </submittedName>
</protein>
<dbReference type="Proteomes" id="UP000256488">
    <property type="component" value="Unassembled WGS sequence"/>
</dbReference>
<gene>
    <name evidence="1" type="ORF">CAI16_12250</name>
</gene>
<evidence type="ECO:0000313" key="2">
    <source>
        <dbReference type="Proteomes" id="UP000256488"/>
    </source>
</evidence>
<organism evidence="1 2">
    <name type="scientific">Virgibacillus dokdonensis</name>
    <dbReference type="NCBI Taxonomy" id="302167"/>
    <lineage>
        <taxon>Bacteria</taxon>
        <taxon>Bacillati</taxon>
        <taxon>Bacillota</taxon>
        <taxon>Bacilli</taxon>
        <taxon>Bacillales</taxon>
        <taxon>Bacillaceae</taxon>
        <taxon>Virgibacillus</taxon>
    </lineage>
</organism>
<proteinExistence type="predicted"/>
<accession>A0A3E0WPC1</accession>
<reference evidence="1 2" key="1">
    <citation type="submission" date="2017-05" db="EMBL/GenBank/DDBJ databases">
        <title>Virgibacillus sp. AK90 isolated from a saltern of Kakinada, India.</title>
        <authorList>
            <person name="Gupta V."/>
            <person name="Sidhu C."/>
            <person name="Korpole S."/>
            <person name="Pinnaka A.K."/>
        </authorList>
    </citation>
    <scope>NUCLEOTIDE SEQUENCE [LARGE SCALE GENOMIC DNA]</scope>
    <source>
        <strain evidence="1 2">AK90</strain>
    </source>
</reference>
<name>A0A3E0WPC1_9BACI</name>
<evidence type="ECO:0000313" key="1">
    <source>
        <dbReference type="EMBL" id="RFA34249.1"/>
    </source>
</evidence>
<dbReference type="EMBL" id="NFZX01000025">
    <property type="protein sequence ID" value="RFA34249.1"/>
    <property type="molecule type" value="Genomic_DNA"/>
</dbReference>
<dbReference type="AlphaFoldDB" id="A0A3E0WPC1"/>
<comment type="caution">
    <text evidence="1">The sequence shown here is derived from an EMBL/GenBank/DDBJ whole genome shotgun (WGS) entry which is preliminary data.</text>
</comment>
<sequence>MKLAFFSLEHVYHKKAACGRHLFITELLKLKVIFSRLDSPLKPVASVTFLCINRSELKKLALLLKRSGNHATTTI</sequence>